<dbReference type="Proteomes" id="UP000308133">
    <property type="component" value="Unassembled WGS sequence"/>
</dbReference>
<proteinExistence type="predicted"/>
<evidence type="ECO:0000259" key="2">
    <source>
        <dbReference type="Pfam" id="PF20237"/>
    </source>
</evidence>
<keyword evidence="1" id="KW-1133">Transmembrane helix</keyword>
<dbReference type="EMBL" id="PTQR01000009">
    <property type="protein sequence ID" value="TKX27015.1"/>
    <property type="molecule type" value="Genomic_DNA"/>
</dbReference>
<reference evidence="3 4" key="1">
    <citation type="submission" date="2018-02" db="EMBL/GenBank/DDBJ databases">
        <title>Draft genome sequences of Elsinoe sp., causing black scab on jojoba.</title>
        <authorList>
            <person name="Stodart B."/>
            <person name="Jeffress S."/>
            <person name="Ash G."/>
            <person name="Arun Chinnappa K."/>
        </authorList>
    </citation>
    <scope>NUCLEOTIDE SEQUENCE [LARGE SCALE GENOMIC DNA]</scope>
    <source>
        <strain evidence="3 4">Hillstone_2</strain>
    </source>
</reference>
<dbReference type="Pfam" id="PF20237">
    <property type="entry name" value="DUF6594"/>
    <property type="match status" value="1"/>
</dbReference>
<feature type="transmembrane region" description="Helical" evidence="1">
    <location>
        <begin position="249"/>
        <end position="269"/>
    </location>
</feature>
<feature type="domain" description="DUF6594" evidence="2">
    <location>
        <begin position="52"/>
        <end position="318"/>
    </location>
</feature>
<keyword evidence="1" id="KW-0812">Transmembrane</keyword>
<dbReference type="InterPro" id="IPR046529">
    <property type="entry name" value="DUF6594"/>
</dbReference>
<gene>
    <name evidence="3" type="ORF">C1H76_0770</name>
</gene>
<sequence>MRLRRLPCLGFARRDFSKTYCPEKEYQQQRFAMTSNNASPKRPTGGVKGLDEYSQFMDLSPELVAFKRFGRLSIRNLLALQAQLQALQCEIDEVDSEEERTLESGTINEKMKLLQVNVDWRSFERAAKTPGNDRARRKMEKTLQLGKLLDQYYRAMGAHSTMMQHPPPKTFVYNFSRDWFLQHRPMIGPGNEHYSDREQLASLMKPGESDDLLSRAMQHLFGSCFKERKPVPDSWRNVRLSSDSSLRTLTTIISVLLATILLFGATAVLTLVTDLSRTERMAMIGCFTATFAVLVGIFTNCKRSELFVAVATYSAVLVVFAEVTKDG</sequence>
<evidence type="ECO:0000256" key="1">
    <source>
        <dbReference type="SAM" id="Phobius"/>
    </source>
</evidence>
<comment type="caution">
    <text evidence="3">The sequence shown here is derived from an EMBL/GenBank/DDBJ whole genome shotgun (WGS) entry which is preliminary data.</text>
</comment>
<evidence type="ECO:0000313" key="4">
    <source>
        <dbReference type="Proteomes" id="UP000308133"/>
    </source>
</evidence>
<feature type="transmembrane region" description="Helical" evidence="1">
    <location>
        <begin position="306"/>
        <end position="324"/>
    </location>
</feature>
<protein>
    <recommendedName>
        <fullName evidence="2">DUF6594 domain-containing protein</fullName>
    </recommendedName>
</protein>
<name>A0A4U7BAE1_9PEZI</name>
<dbReference type="AlphaFoldDB" id="A0A4U7BAE1"/>
<evidence type="ECO:0000313" key="3">
    <source>
        <dbReference type="EMBL" id="TKX27015.1"/>
    </source>
</evidence>
<keyword evidence="1" id="KW-0472">Membrane</keyword>
<feature type="transmembrane region" description="Helical" evidence="1">
    <location>
        <begin position="281"/>
        <end position="299"/>
    </location>
</feature>
<accession>A0A4U7BAE1</accession>
<dbReference type="PANTHER" id="PTHR34502:SF5">
    <property type="entry name" value="DUF6594 DOMAIN-CONTAINING PROTEIN"/>
    <property type="match status" value="1"/>
</dbReference>
<dbReference type="PANTHER" id="PTHR34502">
    <property type="entry name" value="DUF6594 DOMAIN-CONTAINING PROTEIN-RELATED"/>
    <property type="match status" value="1"/>
</dbReference>
<organism evidence="3 4">
    <name type="scientific">Elsinoe australis</name>
    <dbReference type="NCBI Taxonomy" id="40998"/>
    <lineage>
        <taxon>Eukaryota</taxon>
        <taxon>Fungi</taxon>
        <taxon>Dikarya</taxon>
        <taxon>Ascomycota</taxon>
        <taxon>Pezizomycotina</taxon>
        <taxon>Dothideomycetes</taxon>
        <taxon>Dothideomycetidae</taxon>
        <taxon>Myriangiales</taxon>
        <taxon>Elsinoaceae</taxon>
        <taxon>Elsinoe</taxon>
    </lineage>
</organism>